<dbReference type="OrthoDB" id="423118at2759"/>
<sequence>MIHSFSRSQSCISLSPGESEYVACVVSAVCDGILLRTALQHILQEDVTMHVFTDSSAARGIMSRQGCGRLRHISGRLLRLQDFLFKWKKASTHAVPTSTNPADLFTKSLSGTRIRCLSNIIGVRDASDGYFLVGAADLEEQRRRDQAKKFLRAVKSTGRGNAEALQLLTMLIQLVGNKAAVSDDRVQFEPLLVPASDFMWSEASAGSQPDRLETTEAEQPLLAELPAEQPRVPPRGGDDASSDDDDDLSPGTRDPRERAAILGLTPPQTPIESENSSEQPDSEPRHNGPDDNDMFPGGHGEQELVELFAAVGEAAAADVLPALPLEPLRVRNDTDVGIAPISGTRFHLRAVCHGLRHASRIRRLTYGQMQLEYPARYDMCHYCQEWTRGLAQAHDVGTLATMFHFLHLPGQPVQQHRRMLPEPEAHDDT</sequence>
<comment type="caution">
    <text evidence="2">The sequence shown here is derived from an EMBL/GenBank/DDBJ whole genome shotgun (WGS) entry which is preliminary data.</text>
</comment>
<name>A0A1Q9CMS3_SYMMI</name>
<reference evidence="2 3" key="1">
    <citation type="submission" date="2016-02" db="EMBL/GenBank/DDBJ databases">
        <title>Genome analysis of coral dinoflagellate symbionts highlights evolutionary adaptations to a symbiotic lifestyle.</title>
        <authorList>
            <person name="Aranda M."/>
            <person name="Li Y."/>
            <person name="Liew Y.J."/>
            <person name="Baumgarten S."/>
            <person name="Simakov O."/>
            <person name="Wilson M."/>
            <person name="Piel J."/>
            <person name="Ashoor H."/>
            <person name="Bougouffa S."/>
            <person name="Bajic V.B."/>
            <person name="Ryu T."/>
            <person name="Ravasi T."/>
            <person name="Bayer T."/>
            <person name="Micklem G."/>
            <person name="Kim H."/>
            <person name="Bhak J."/>
            <person name="Lajeunesse T.C."/>
            <person name="Voolstra C.R."/>
        </authorList>
    </citation>
    <scope>NUCLEOTIDE SEQUENCE [LARGE SCALE GENOMIC DNA]</scope>
    <source>
        <strain evidence="2 3">CCMP2467</strain>
    </source>
</reference>
<evidence type="ECO:0000313" key="2">
    <source>
        <dbReference type="EMBL" id="OLP84222.1"/>
    </source>
</evidence>
<protein>
    <submittedName>
        <fullName evidence="2">Uncharacterized protein</fullName>
    </submittedName>
</protein>
<organism evidence="2 3">
    <name type="scientific">Symbiodinium microadriaticum</name>
    <name type="common">Dinoflagellate</name>
    <name type="synonym">Zooxanthella microadriatica</name>
    <dbReference type="NCBI Taxonomy" id="2951"/>
    <lineage>
        <taxon>Eukaryota</taxon>
        <taxon>Sar</taxon>
        <taxon>Alveolata</taxon>
        <taxon>Dinophyceae</taxon>
        <taxon>Suessiales</taxon>
        <taxon>Symbiodiniaceae</taxon>
        <taxon>Symbiodinium</taxon>
    </lineage>
</organism>
<dbReference type="EMBL" id="LSRX01001058">
    <property type="protein sequence ID" value="OLP84222.1"/>
    <property type="molecule type" value="Genomic_DNA"/>
</dbReference>
<evidence type="ECO:0000313" key="3">
    <source>
        <dbReference type="Proteomes" id="UP000186817"/>
    </source>
</evidence>
<dbReference type="Proteomes" id="UP000186817">
    <property type="component" value="Unassembled WGS sequence"/>
</dbReference>
<proteinExistence type="predicted"/>
<dbReference type="AlphaFoldDB" id="A0A1Q9CMS3"/>
<feature type="compositionally biased region" description="Polar residues" evidence="1">
    <location>
        <begin position="270"/>
        <end position="279"/>
    </location>
</feature>
<gene>
    <name evidence="2" type="ORF">AK812_SmicGene34937</name>
</gene>
<feature type="region of interest" description="Disordered" evidence="1">
    <location>
        <begin position="223"/>
        <end position="299"/>
    </location>
</feature>
<keyword evidence="3" id="KW-1185">Reference proteome</keyword>
<evidence type="ECO:0000256" key="1">
    <source>
        <dbReference type="SAM" id="MobiDB-lite"/>
    </source>
</evidence>
<accession>A0A1Q9CMS3</accession>